<dbReference type="InterPro" id="IPR037119">
    <property type="entry name" value="Haem_oxidase_HugZ-like_sf"/>
</dbReference>
<dbReference type="InterPro" id="IPR012349">
    <property type="entry name" value="Split_barrel_FMN-bd"/>
</dbReference>
<dbReference type="Pfam" id="PF10615">
    <property type="entry name" value="DUF2470"/>
    <property type="match status" value="1"/>
</dbReference>
<dbReference type="Gene3D" id="2.30.110.10">
    <property type="entry name" value="Electron Transport, Fmn-binding Protein, Chain A"/>
    <property type="match status" value="1"/>
</dbReference>
<dbReference type="InterPro" id="IPR019595">
    <property type="entry name" value="DUF2470"/>
</dbReference>
<comment type="caution">
    <text evidence="3">The sequence shown here is derived from an EMBL/GenBank/DDBJ whole genome shotgun (WGS) entry which is preliminary data.</text>
</comment>
<name>A0A2S6N1I6_RHOGL</name>
<dbReference type="Proteomes" id="UP000239724">
    <property type="component" value="Unassembled WGS sequence"/>
</dbReference>
<dbReference type="GO" id="GO:0005737">
    <property type="term" value="C:cytoplasm"/>
    <property type="evidence" value="ECO:0007669"/>
    <property type="project" value="UniProtKB-ARBA"/>
</dbReference>
<dbReference type="Gene3D" id="3.20.180.10">
    <property type="entry name" value="PNP-oxidase-like"/>
    <property type="match status" value="1"/>
</dbReference>
<dbReference type="PANTHER" id="PTHR13343">
    <property type="entry name" value="CREG1 PROTEIN"/>
    <property type="match status" value="1"/>
</dbReference>
<dbReference type="PANTHER" id="PTHR13343:SF17">
    <property type="entry name" value="CELLULAR REPRESSOR OF E1A-STIMULATED GENES, ISOFORM A"/>
    <property type="match status" value="1"/>
</dbReference>
<dbReference type="EMBL" id="NHRY01000243">
    <property type="protein sequence ID" value="PPQ28458.1"/>
    <property type="molecule type" value="Genomic_DNA"/>
</dbReference>
<feature type="domain" description="DUF2470" evidence="1">
    <location>
        <begin position="163"/>
        <end position="226"/>
    </location>
</feature>
<keyword evidence="4" id="KW-1185">Reference proteome</keyword>
<evidence type="ECO:0000259" key="1">
    <source>
        <dbReference type="Pfam" id="PF10615"/>
    </source>
</evidence>
<dbReference type="Pfam" id="PF13883">
    <property type="entry name" value="CREG_beta-barrel"/>
    <property type="match status" value="1"/>
</dbReference>
<protein>
    <submittedName>
        <fullName evidence="3">Uncharacterized protein</fullName>
    </submittedName>
</protein>
<dbReference type="InterPro" id="IPR055343">
    <property type="entry name" value="CREG_beta-barrel"/>
</dbReference>
<gene>
    <name evidence="3" type="ORF">CCS01_24280</name>
</gene>
<organism evidence="3 4">
    <name type="scientific">Rhodopila globiformis</name>
    <name type="common">Rhodopseudomonas globiformis</name>
    <dbReference type="NCBI Taxonomy" id="1071"/>
    <lineage>
        <taxon>Bacteria</taxon>
        <taxon>Pseudomonadati</taxon>
        <taxon>Pseudomonadota</taxon>
        <taxon>Alphaproteobacteria</taxon>
        <taxon>Acetobacterales</taxon>
        <taxon>Acetobacteraceae</taxon>
        <taxon>Rhodopila</taxon>
    </lineage>
</organism>
<dbReference type="SUPFAM" id="SSF50475">
    <property type="entry name" value="FMN-binding split barrel"/>
    <property type="match status" value="1"/>
</dbReference>
<evidence type="ECO:0000313" key="4">
    <source>
        <dbReference type="Proteomes" id="UP000239724"/>
    </source>
</evidence>
<dbReference type="OrthoDB" id="9814594at2"/>
<sequence length="238" mass="25807">MADDDYDPPWVARQLLRAARVGTLATSDKGHPFASLVTPACMPDGSLAILISRLSEHTRHLEADARCSILVAGTAETVNPQTAPRATVIGVAEAVNDRALKARYLTIHPYASLYAGFGDFSFWRLKPAAVRLVGGFGRAYRLRGSDVTPDPEAMAAVLAAEREVLEHCNRDHAPALAAIAGSPGDWQMVAVDVDGFDLALEERIIRIPWSAPVKDAAEIRADLARMARESRARDRNTQ</sequence>
<dbReference type="AlphaFoldDB" id="A0A2S6N1I6"/>
<evidence type="ECO:0000259" key="2">
    <source>
        <dbReference type="Pfam" id="PF13883"/>
    </source>
</evidence>
<reference evidence="3 4" key="1">
    <citation type="journal article" date="2018" name="Arch. Microbiol.">
        <title>New insights into the metabolic potential of the phototrophic purple bacterium Rhodopila globiformis DSM 161(T) from its draft genome sequence and evidence for a vanadium-dependent nitrogenase.</title>
        <authorList>
            <person name="Imhoff J.F."/>
            <person name="Rahn T."/>
            <person name="Kunzel S."/>
            <person name="Neulinger S.C."/>
        </authorList>
    </citation>
    <scope>NUCLEOTIDE SEQUENCE [LARGE SCALE GENOMIC DNA]</scope>
    <source>
        <strain evidence="3 4">DSM 161</strain>
    </source>
</reference>
<evidence type="ECO:0000313" key="3">
    <source>
        <dbReference type="EMBL" id="PPQ28458.1"/>
    </source>
</evidence>
<dbReference type="RefSeq" id="WP_104521408.1">
    <property type="nucleotide sequence ID" value="NZ_NHRY01000243.1"/>
</dbReference>
<proteinExistence type="predicted"/>
<accession>A0A2S6N1I6</accession>
<feature type="domain" description="CREG-like beta-barrel" evidence="2">
    <location>
        <begin position="10"/>
        <end position="140"/>
    </location>
</feature>